<dbReference type="Gene3D" id="1.10.10.10">
    <property type="entry name" value="Winged helix-like DNA-binding domain superfamily/Winged helix DNA-binding domain"/>
    <property type="match status" value="1"/>
</dbReference>
<evidence type="ECO:0000259" key="4">
    <source>
        <dbReference type="PROSITE" id="PS50043"/>
    </source>
</evidence>
<dbReference type="GO" id="GO:0006355">
    <property type="term" value="P:regulation of DNA-templated transcription"/>
    <property type="evidence" value="ECO:0007669"/>
    <property type="project" value="InterPro"/>
</dbReference>
<organism evidence="5 6">
    <name type="scientific">Blastopirellula marina</name>
    <dbReference type="NCBI Taxonomy" id="124"/>
    <lineage>
        <taxon>Bacteria</taxon>
        <taxon>Pseudomonadati</taxon>
        <taxon>Planctomycetota</taxon>
        <taxon>Planctomycetia</taxon>
        <taxon>Pirellulales</taxon>
        <taxon>Pirellulaceae</taxon>
        <taxon>Blastopirellula</taxon>
    </lineage>
</organism>
<dbReference type="EMBL" id="PUIB01000007">
    <property type="protein sequence ID" value="PQO40826.1"/>
    <property type="molecule type" value="Genomic_DNA"/>
</dbReference>
<name>A0A2S8G8P4_9BACT</name>
<reference evidence="5 6" key="1">
    <citation type="submission" date="2018-02" db="EMBL/GenBank/DDBJ databases">
        <title>Comparative genomes isolates from brazilian mangrove.</title>
        <authorList>
            <person name="Araujo J.E."/>
            <person name="Taketani R.G."/>
            <person name="Silva M.C.P."/>
            <person name="Loureco M.V."/>
            <person name="Andreote F.D."/>
        </authorList>
    </citation>
    <scope>NUCLEOTIDE SEQUENCE [LARGE SCALE GENOMIC DNA]</scope>
    <source>
        <strain evidence="5 6">NAP PRIS-MGV</strain>
    </source>
</reference>
<comment type="caution">
    <text evidence="5">The sequence shown here is derived from an EMBL/GenBank/DDBJ whole genome shotgun (WGS) entry which is preliminary data.</text>
</comment>
<dbReference type="SUPFAM" id="SSF46894">
    <property type="entry name" value="C-terminal effector domain of the bipartite response regulators"/>
    <property type="match status" value="1"/>
</dbReference>
<dbReference type="PRINTS" id="PR00038">
    <property type="entry name" value="HTHLUXR"/>
</dbReference>
<evidence type="ECO:0000256" key="2">
    <source>
        <dbReference type="ARBA" id="ARBA00023125"/>
    </source>
</evidence>
<evidence type="ECO:0000256" key="3">
    <source>
        <dbReference type="ARBA" id="ARBA00023163"/>
    </source>
</evidence>
<dbReference type="Pfam" id="PF00196">
    <property type="entry name" value="GerE"/>
    <property type="match status" value="1"/>
</dbReference>
<dbReference type="AlphaFoldDB" id="A0A2S8G8P4"/>
<dbReference type="PROSITE" id="PS50043">
    <property type="entry name" value="HTH_LUXR_2"/>
    <property type="match status" value="1"/>
</dbReference>
<accession>A0A2S8G8P4</accession>
<dbReference type="GO" id="GO:0003677">
    <property type="term" value="F:DNA binding"/>
    <property type="evidence" value="ECO:0007669"/>
    <property type="project" value="UniProtKB-KW"/>
</dbReference>
<evidence type="ECO:0000313" key="6">
    <source>
        <dbReference type="Proteomes" id="UP000239388"/>
    </source>
</evidence>
<dbReference type="InterPro" id="IPR036388">
    <property type="entry name" value="WH-like_DNA-bd_sf"/>
</dbReference>
<dbReference type="CDD" id="cd06170">
    <property type="entry name" value="LuxR_C_like"/>
    <property type="match status" value="1"/>
</dbReference>
<keyword evidence="2" id="KW-0238">DNA-binding</keyword>
<dbReference type="Proteomes" id="UP000239388">
    <property type="component" value="Unassembled WGS sequence"/>
</dbReference>
<dbReference type="InterPro" id="IPR000792">
    <property type="entry name" value="Tscrpt_reg_LuxR_C"/>
</dbReference>
<dbReference type="InterPro" id="IPR016032">
    <property type="entry name" value="Sig_transdc_resp-reg_C-effctor"/>
</dbReference>
<proteinExistence type="predicted"/>
<keyword evidence="3" id="KW-0804">Transcription</keyword>
<dbReference type="PANTHER" id="PTHR44688:SF16">
    <property type="entry name" value="DNA-BINDING TRANSCRIPTIONAL ACTIVATOR DEVR_DOSR"/>
    <property type="match status" value="1"/>
</dbReference>
<evidence type="ECO:0000313" key="5">
    <source>
        <dbReference type="EMBL" id="PQO40826.1"/>
    </source>
</evidence>
<evidence type="ECO:0000256" key="1">
    <source>
        <dbReference type="ARBA" id="ARBA00023015"/>
    </source>
</evidence>
<dbReference type="SMART" id="SM00421">
    <property type="entry name" value="HTH_LUXR"/>
    <property type="match status" value="1"/>
</dbReference>
<keyword evidence="1" id="KW-0805">Transcription regulation</keyword>
<sequence length="303" mass="33905">MNSAIVISGSPVVNEKLAPEIPQRSCLMSTPIDDPGRSTPNVAEADVRAIVRLLAEVAVSQGDHPARKRQVMEGLSQLVQADGWLWTMTKVDFPTNTPISIGLLHGGLTDEQVTGWIEAGQSISPPSPDSVPLTDILRKGRHFTRTRQQVVSDKEWYESANVRRNRLERGIDHFLYSIYPLDEPGVISAIGMFRHTGREPFSLRESRIAHILLSEIDWLHRIEMPENKGDGVPQLTPRQRTVLIMLIEGRSTKEIAKLLHITEYTVKDHAKAIYKQFKVSSQIALISRFRRGNGGDMPARNAP</sequence>
<dbReference type="PANTHER" id="PTHR44688">
    <property type="entry name" value="DNA-BINDING TRANSCRIPTIONAL ACTIVATOR DEVR_DOSR"/>
    <property type="match status" value="1"/>
</dbReference>
<gene>
    <name evidence="5" type="ORF">C5Y98_04410</name>
</gene>
<protein>
    <recommendedName>
        <fullName evidence="4">HTH luxR-type domain-containing protein</fullName>
    </recommendedName>
</protein>
<feature type="domain" description="HTH luxR-type" evidence="4">
    <location>
        <begin position="228"/>
        <end position="293"/>
    </location>
</feature>